<dbReference type="Proteomes" id="UP001201549">
    <property type="component" value="Unassembled WGS sequence"/>
</dbReference>
<dbReference type="RefSeq" id="WP_238896393.1">
    <property type="nucleotide sequence ID" value="NZ_JAKOGG010000006.1"/>
</dbReference>
<dbReference type="PROSITE" id="PS50862">
    <property type="entry name" value="AA_TRNA_LIGASE_II"/>
    <property type="match status" value="1"/>
</dbReference>
<evidence type="ECO:0000256" key="3">
    <source>
        <dbReference type="ARBA" id="ARBA00022598"/>
    </source>
</evidence>
<evidence type="ECO:0000256" key="2">
    <source>
        <dbReference type="ARBA" id="ARBA00022490"/>
    </source>
</evidence>
<dbReference type="Pfam" id="PF00152">
    <property type="entry name" value="tRNA-synt_2"/>
    <property type="match status" value="1"/>
</dbReference>
<name>A0ABT2FKX5_9GAMM</name>
<dbReference type="InterPro" id="IPR004365">
    <property type="entry name" value="NA-bd_OB_tRNA"/>
</dbReference>
<keyword evidence="6 8" id="KW-0648">Protein biosynthesis</keyword>
<dbReference type="GO" id="GO:0004816">
    <property type="term" value="F:asparagine-tRNA ligase activity"/>
    <property type="evidence" value="ECO:0007669"/>
    <property type="project" value="UniProtKB-EC"/>
</dbReference>
<evidence type="ECO:0000256" key="5">
    <source>
        <dbReference type="ARBA" id="ARBA00022840"/>
    </source>
</evidence>
<keyword evidence="5 8" id="KW-0067">ATP-binding</keyword>
<sequence length="466" mass="52344">MSVASVASVFKGEHPVGSEVTVRGWVRTRRDSKAGISFLAVYDGSCFDPIQGVVPNSLPNYNDEVLHLTAGCSVIVTGEVVESPGAGQDFELQVTNVEVTGWVEDPDTYPMAAKRHSVEHLRELAHLRPRTNLIGAVMRVRNCLSQAIHRFYHENGFIWVATPLITASDCEGAGEMFRVSTLDMENLPRTADGKVDYDQDFFGKEAFLTVSGQLNGETYACALSKIYTFGPSFRAENSNTSRHLSEFWMVEPEVAFAELDDIANLAEAMLKYCFNAVLTERRDDLEFFAQRVDKTVIERLESFVSNDFAQVDYTDAVTILQNCGKSFEYPVEWGVDLQSEHERYLAEEHFKAPVVVKNYPKDIKAFYMRLNEDGKTVAAMDVLAPGIGEIIGGSQREERLEALDARMVEMGLNPEDYWWYRDLRRYGTVPHSGFGLGFERLVSYVTGVSNIRDVIPFPRAPRTANF</sequence>
<keyword evidence="2 8" id="KW-0963">Cytoplasm</keyword>
<dbReference type="EMBL" id="JAKOGG010000006">
    <property type="protein sequence ID" value="MCS4556979.1"/>
    <property type="molecule type" value="Genomic_DNA"/>
</dbReference>
<dbReference type="PANTHER" id="PTHR22594">
    <property type="entry name" value="ASPARTYL/LYSYL-TRNA SYNTHETASE"/>
    <property type="match status" value="1"/>
</dbReference>
<dbReference type="SUPFAM" id="SSF50249">
    <property type="entry name" value="Nucleic acid-binding proteins"/>
    <property type="match status" value="1"/>
</dbReference>
<dbReference type="Pfam" id="PF01336">
    <property type="entry name" value="tRNA_anti-codon"/>
    <property type="match status" value="1"/>
</dbReference>
<proteinExistence type="inferred from homology"/>
<gene>
    <name evidence="8 10" type="primary">asnS</name>
    <name evidence="10" type="ORF">L9G74_11040</name>
</gene>
<dbReference type="SUPFAM" id="SSF55681">
    <property type="entry name" value="Class II aaRS and biotin synthetases"/>
    <property type="match status" value="1"/>
</dbReference>
<dbReference type="InterPro" id="IPR004364">
    <property type="entry name" value="Aa-tRNA-synt_II"/>
</dbReference>
<comment type="caution">
    <text evidence="10">The sequence shown here is derived from an EMBL/GenBank/DDBJ whole genome shotgun (WGS) entry which is preliminary data.</text>
</comment>
<evidence type="ECO:0000256" key="1">
    <source>
        <dbReference type="ARBA" id="ARBA00008226"/>
    </source>
</evidence>
<accession>A0ABT2FKX5</accession>
<dbReference type="InterPro" id="IPR004522">
    <property type="entry name" value="Asn-tRNA-ligase"/>
</dbReference>
<evidence type="ECO:0000256" key="7">
    <source>
        <dbReference type="ARBA" id="ARBA00023146"/>
    </source>
</evidence>
<protein>
    <recommendedName>
        <fullName evidence="8">Asparagine--tRNA ligase</fullName>
        <ecNumber evidence="8">6.1.1.22</ecNumber>
    </recommendedName>
    <alternativeName>
        <fullName evidence="8">Asparaginyl-tRNA synthetase</fullName>
        <shortName evidence="8">AsnRS</shortName>
    </alternativeName>
</protein>
<evidence type="ECO:0000313" key="10">
    <source>
        <dbReference type="EMBL" id="MCS4556979.1"/>
    </source>
</evidence>
<organism evidence="10 11">
    <name type="scientific">Shewanella electrica</name>
    <dbReference type="NCBI Taxonomy" id="515560"/>
    <lineage>
        <taxon>Bacteria</taxon>
        <taxon>Pseudomonadati</taxon>
        <taxon>Pseudomonadota</taxon>
        <taxon>Gammaproteobacteria</taxon>
        <taxon>Alteromonadales</taxon>
        <taxon>Shewanellaceae</taxon>
        <taxon>Shewanella</taxon>
    </lineage>
</organism>
<reference evidence="10 11" key="1">
    <citation type="submission" date="2022-02" db="EMBL/GenBank/DDBJ databases">
        <authorList>
            <person name="Zhuang L."/>
        </authorList>
    </citation>
    <scope>NUCLEOTIDE SEQUENCE [LARGE SCALE GENOMIC DNA]</scope>
    <source>
        <strain evidence="10 11">C32</strain>
    </source>
</reference>
<evidence type="ECO:0000256" key="4">
    <source>
        <dbReference type="ARBA" id="ARBA00022741"/>
    </source>
</evidence>
<dbReference type="PRINTS" id="PR01042">
    <property type="entry name" value="TRNASYNTHASP"/>
</dbReference>
<dbReference type="InterPro" id="IPR002312">
    <property type="entry name" value="Asp/Asn-tRNA-synth_IIb"/>
</dbReference>
<comment type="catalytic activity">
    <reaction evidence="8">
        <text>tRNA(Asn) + L-asparagine + ATP = L-asparaginyl-tRNA(Asn) + AMP + diphosphate + H(+)</text>
        <dbReference type="Rhea" id="RHEA:11180"/>
        <dbReference type="Rhea" id="RHEA-COMP:9659"/>
        <dbReference type="Rhea" id="RHEA-COMP:9674"/>
        <dbReference type="ChEBI" id="CHEBI:15378"/>
        <dbReference type="ChEBI" id="CHEBI:30616"/>
        <dbReference type="ChEBI" id="CHEBI:33019"/>
        <dbReference type="ChEBI" id="CHEBI:58048"/>
        <dbReference type="ChEBI" id="CHEBI:78442"/>
        <dbReference type="ChEBI" id="CHEBI:78515"/>
        <dbReference type="ChEBI" id="CHEBI:456215"/>
        <dbReference type="EC" id="6.1.1.22"/>
    </reaction>
</comment>
<keyword evidence="4 8" id="KW-0547">Nucleotide-binding</keyword>
<comment type="similarity">
    <text evidence="1 8">Belongs to the class-II aminoacyl-tRNA synthetase family.</text>
</comment>
<dbReference type="InterPro" id="IPR012340">
    <property type="entry name" value="NA-bd_OB-fold"/>
</dbReference>
<dbReference type="CDD" id="cd04318">
    <property type="entry name" value="EcAsnRS_like_N"/>
    <property type="match status" value="1"/>
</dbReference>
<dbReference type="NCBIfam" id="TIGR00457">
    <property type="entry name" value="asnS"/>
    <property type="match status" value="1"/>
</dbReference>
<dbReference type="InterPro" id="IPR045864">
    <property type="entry name" value="aa-tRNA-synth_II/BPL/LPL"/>
</dbReference>
<keyword evidence="11" id="KW-1185">Reference proteome</keyword>
<evidence type="ECO:0000259" key="9">
    <source>
        <dbReference type="PROSITE" id="PS50862"/>
    </source>
</evidence>
<dbReference type="EC" id="6.1.1.22" evidence="8"/>
<feature type="domain" description="Aminoacyl-transfer RNA synthetases class-II family profile" evidence="9">
    <location>
        <begin position="138"/>
        <end position="456"/>
    </location>
</feature>
<dbReference type="HAMAP" id="MF_00534">
    <property type="entry name" value="Asn_tRNA_synth"/>
    <property type="match status" value="1"/>
</dbReference>
<evidence type="ECO:0000256" key="6">
    <source>
        <dbReference type="ARBA" id="ARBA00022917"/>
    </source>
</evidence>
<evidence type="ECO:0000256" key="8">
    <source>
        <dbReference type="HAMAP-Rule" id="MF_00534"/>
    </source>
</evidence>
<reference evidence="11" key="2">
    <citation type="submission" date="2023-07" db="EMBL/GenBank/DDBJ databases">
        <title>Shewanella mangrovi sp. nov., an acetaldehyde- degrading bacterium isolated from mangrove sediment.</title>
        <authorList>
            <person name="Liu Y."/>
        </authorList>
    </citation>
    <scope>NUCLEOTIDE SEQUENCE [LARGE SCALE GENOMIC DNA]</scope>
    <source>
        <strain evidence="11">C32</strain>
    </source>
</reference>
<keyword evidence="3 8" id="KW-0436">Ligase</keyword>
<dbReference type="Gene3D" id="3.30.930.10">
    <property type="entry name" value="Bira Bifunctional Protein, Domain 2"/>
    <property type="match status" value="1"/>
</dbReference>
<dbReference type="CDD" id="cd00776">
    <property type="entry name" value="AsxRS_core"/>
    <property type="match status" value="1"/>
</dbReference>
<comment type="subunit">
    <text evidence="8">Homodimer.</text>
</comment>
<keyword evidence="7 8" id="KW-0030">Aminoacyl-tRNA synthetase</keyword>
<dbReference type="Gene3D" id="2.40.50.140">
    <property type="entry name" value="Nucleic acid-binding proteins"/>
    <property type="match status" value="1"/>
</dbReference>
<dbReference type="NCBIfam" id="NF003037">
    <property type="entry name" value="PRK03932.1"/>
    <property type="match status" value="1"/>
</dbReference>
<comment type="subcellular location">
    <subcellularLocation>
        <location evidence="8">Cytoplasm</location>
    </subcellularLocation>
</comment>
<dbReference type="PANTHER" id="PTHR22594:SF34">
    <property type="entry name" value="ASPARAGINE--TRNA LIGASE, MITOCHONDRIAL-RELATED"/>
    <property type="match status" value="1"/>
</dbReference>
<evidence type="ECO:0000313" key="11">
    <source>
        <dbReference type="Proteomes" id="UP001201549"/>
    </source>
</evidence>
<dbReference type="InterPro" id="IPR006195">
    <property type="entry name" value="aa-tRNA-synth_II"/>
</dbReference>